<accession>A0A0B2WRP4</accession>
<evidence type="ECO:0000313" key="4">
    <source>
        <dbReference type="Proteomes" id="UP000030816"/>
    </source>
</evidence>
<feature type="region of interest" description="Disordered" evidence="1">
    <location>
        <begin position="375"/>
        <end position="471"/>
    </location>
</feature>
<feature type="compositionally biased region" description="Low complexity" evidence="1">
    <location>
        <begin position="446"/>
        <end position="458"/>
    </location>
</feature>
<comment type="caution">
    <text evidence="3">The sequence shown here is derived from an EMBL/GenBank/DDBJ whole genome shotgun (WGS) entry which is preliminary data.</text>
</comment>
<dbReference type="RefSeq" id="XP_040676721.1">
    <property type="nucleotide sequence ID" value="XM_040825294.1"/>
</dbReference>
<feature type="transmembrane region" description="Helical" evidence="2">
    <location>
        <begin position="20"/>
        <end position="42"/>
    </location>
</feature>
<feature type="region of interest" description="Disordered" evidence="1">
    <location>
        <begin position="682"/>
        <end position="764"/>
    </location>
</feature>
<gene>
    <name evidence="3" type="ORF">MAM_06496</name>
</gene>
<feature type="compositionally biased region" description="Basic and acidic residues" evidence="1">
    <location>
        <begin position="901"/>
        <end position="911"/>
    </location>
</feature>
<keyword evidence="2" id="KW-1133">Transmembrane helix</keyword>
<reference evidence="3 4" key="1">
    <citation type="journal article" date="2014" name="Proc. Natl. Acad. Sci. U.S.A.">
        <title>Trajectory and genomic determinants of fungal-pathogen speciation and host adaptation.</title>
        <authorList>
            <person name="Hu X."/>
            <person name="Xiao G."/>
            <person name="Zheng P."/>
            <person name="Shang Y."/>
            <person name="Su Y."/>
            <person name="Zhang X."/>
            <person name="Liu X."/>
            <person name="Zhan S."/>
            <person name="St Leger R.J."/>
            <person name="Wang C."/>
        </authorList>
    </citation>
    <scope>NUCLEOTIDE SEQUENCE [LARGE SCALE GENOMIC DNA]</scope>
    <source>
        <strain evidence="3 4">ARSEF 1941</strain>
    </source>
</reference>
<feature type="region of interest" description="Disordered" evidence="1">
    <location>
        <begin position="484"/>
        <end position="666"/>
    </location>
</feature>
<feature type="compositionally biased region" description="Pro residues" evidence="1">
    <location>
        <begin position="922"/>
        <end position="933"/>
    </location>
</feature>
<feature type="compositionally biased region" description="Low complexity" evidence="1">
    <location>
        <begin position="311"/>
        <end position="322"/>
    </location>
</feature>
<evidence type="ECO:0000313" key="3">
    <source>
        <dbReference type="EMBL" id="KHN95655.1"/>
    </source>
</evidence>
<dbReference type="Proteomes" id="UP000030816">
    <property type="component" value="Unassembled WGS sequence"/>
</dbReference>
<feature type="compositionally biased region" description="Low complexity" evidence="1">
    <location>
        <begin position="725"/>
        <end position="744"/>
    </location>
</feature>
<feature type="region of interest" description="Disordered" evidence="1">
    <location>
        <begin position="142"/>
        <end position="351"/>
    </location>
</feature>
<dbReference type="STRING" id="1081103.A0A0B2WRP4"/>
<feature type="compositionally biased region" description="Basic and acidic residues" evidence="1">
    <location>
        <begin position="172"/>
        <end position="185"/>
    </location>
</feature>
<dbReference type="EMBL" id="AZHE01000021">
    <property type="protein sequence ID" value="KHN95655.1"/>
    <property type="molecule type" value="Genomic_DNA"/>
</dbReference>
<feature type="compositionally biased region" description="Basic and acidic residues" evidence="1">
    <location>
        <begin position="281"/>
        <end position="307"/>
    </location>
</feature>
<feature type="compositionally biased region" description="Pro residues" evidence="1">
    <location>
        <begin position="399"/>
        <end position="408"/>
    </location>
</feature>
<dbReference type="AlphaFoldDB" id="A0A0B2WRP4"/>
<evidence type="ECO:0000256" key="2">
    <source>
        <dbReference type="SAM" id="Phobius"/>
    </source>
</evidence>
<feature type="compositionally biased region" description="Low complexity" evidence="1">
    <location>
        <begin position="421"/>
        <end position="434"/>
    </location>
</feature>
<keyword evidence="4" id="KW-1185">Reference proteome</keyword>
<dbReference type="OrthoDB" id="4760011at2759"/>
<sequence length="997" mass="105892">MGGSALSRRDGDAGALSLGGLLAIALCGGVVVFTSVGLLMAWRVKRRQKRARDRMYTLADEYSKTRLTKRPVVMSESAVSGLPSRLSSRFSLTLPPIMPLPPMLSYGNLGVFRSGSRRRGEEKDAKGGWFGRDGWIRQAQAPAVPALRAAEEGGDDDGIYDLGGRQDQQRPSYEEYRKQPMEKDYGGGYRFQSPSHGHGHGDAARRAEQEQQRARSQQPGLCVQKKRTGAALQTSQTTPNLCPQARARAQDDAAAARGRPSGPRPPARAHVRPSMTVTDVGLRDILRSTDQRLREGPSRSPTKDKTPRPSPTRSPSRCRPGSNAGRATGRHDPGTPSPSKHRPGGTVAVAALSTQASMASIGSAANSLIAEATHQLEVPDGVPSPSRLGGRRQRDPEPQGHPPLPPSLPGIETTQHTPNHSPQRSPQRSAQRSPQPSPPKRRSVDSDQSSSLSTLYSVGEPENEEQEIQRQYFLQQQRFRREELEALAAGRDPFVDNGDGDGNGRARSRPARQTLEQPAGPRPLRRIKTMSPSVRDARADASPVSQPLRPLSLNSKGGPGRGIDLQVVPPRPLMLRASDAARPRTPQPQPQPRTASDASFASDSVNSDDSGATALPACETPRPEWVAAAGRRGSPPTPAPGPLTPGRQGDGERDGGRNADFSSSPFSEHEILSMLLASGGAKRALPLPPSSAVTCPDGSVLATGLSPRPSVKSPGGSSPHRRRSSGSCSISLCSSAADAAACGSPPGRRVVAGHRSSRDGPPALGTTIAQLRRMNSLVSSYSAASVASTVAVGDADSPTLPCIFTSLSSPLRQRQRQQQQQPPCPRPEDSGSRYYLNVGAGTLPKHRSLGVGSSPGRTGAGTGTASRNAVPHHRKGRSEDVLPMPKLGLGLGLGPSPAGEQEGKENQRVDGLDASGDQARPSPRPSLPPPCSPSSPTTYSAQVFRLRQGPVGDLLAREMRPAKRDSVDSLGLYDEDGFLLPSPERDARALRARALRV</sequence>
<dbReference type="GeneID" id="63740951"/>
<proteinExistence type="predicted"/>
<feature type="compositionally biased region" description="Basic and acidic residues" evidence="1">
    <location>
        <begin position="199"/>
        <end position="213"/>
    </location>
</feature>
<dbReference type="HOGENOM" id="CLU_008866_0_0_1"/>
<organism evidence="3 4">
    <name type="scientific">Metarhizium album (strain ARSEF 1941)</name>
    <dbReference type="NCBI Taxonomy" id="1081103"/>
    <lineage>
        <taxon>Eukaryota</taxon>
        <taxon>Fungi</taxon>
        <taxon>Dikarya</taxon>
        <taxon>Ascomycota</taxon>
        <taxon>Pezizomycotina</taxon>
        <taxon>Sordariomycetes</taxon>
        <taxon>Hypocreomycetidae</taxon>
        <taxon>Hypocreales</taxon>
        <taxon>Clavicipitaceae</taxon>
        <taxon>Metarhizium</taxon>
    </lineage>
</organism>
<feature type="compositionally biased region" description="Low complexity" evidence="1">
    <location>
        <begin position="852"/>
        <end position="867"/>
    </location>
</feature>
<evidence type="ECO:0000256" key="1">
    <source>
        <dbReference type="SAM" id="MobiDB-lite"/>
    </source>
</evidence>
<keyword evidence="2" id="KW-0812">Transmembrane</keyword>
<feature type="compositionally biased region" description="Polar residues" evidence="1">
    <location>
        <begin position="231"/>
        <end position="241"/>
    </location>
</feature>
<protein>
    <submittedName>
        <fullName evidence="3">Uncharacterized protein</fullName>
    </submittedName>
</protein>
<name>A0A0B2WRP4_METAS</name>
<feature type="region of interest" description="Disordered" evidence="1">
    <location>
        <begin position="810"/>
        <end position="939"/>
    </location>
</feature>
<feature type="compositionally biased region" description="Low complexity" evidence="1">
    <location>
        <begin position="244"/>
        <end position="261"/>
    </location>
</feature>
<feature type="compositionally biased region" description="Polar residues" evidence="1">
    <location>
        <begin position="596"/>
        <end position="610"/>
    </location>
</feature>
<keyword evidence="2" id="KW-0472">Membrane</keyword>